<dbReference type="KEGG" id="bvi:Bcep1808_6825"/>
<dbReference type="Proteomes" id="UP000002287">
    <property type="component" value="Plasmid pBVIE01"/>
</dbReference>
<name>A4JTV9_BURVG</name>
<sequence length="183" mass="20591">MRHLLSVMNTTLRRINVQLIHCKAIVLNETEYWAANIVRRAGGAIFRTYLVDVQKRARLCEMRPSYSLHPLYTTPLVDDEDGSLAAELATREDYDVIYMHCANVDRLPAGAVYDFGEQEIPPTETRESMFRLFEHQARGNVVIEVPEGMAPQPSGKSKIPVHSTPAPLVPENFTAQAEVAIEI</sequence>
<dbReference type="EMBL" id="CP000617">
    <property type="protein sequence ID" value="ABO59712.1"/>
    <property type="molecule type" value="Genomic_DNA"/>
</dbReference>
<gene>
    <name evidence="1" type="ordered locus">Bcep1808_6825</name>
</gene>
<protein>
    <submittedName>
        <fullName evidence="1">Uncharacterized protein</fullName>
    </submittedName>
</protein>
<reference evidence="1 2" key="1">
    <citation type="submission" date="2007-03" db="EMBL/GenBank/DDBJ databases">
        <title>Complete sequence of plasmid pBVIE01 of Burkholderia vietnamiensis G4.</title>
        <authorList>
            <consortium name="US DOE Joint Genome Institute"/>
            <person name="Copeland A."/>
            <person name="Lucas S."/>
            <person name="Lapidus A."/>
            <person name="Barry K."/>
            <person name="Detter J.C."/>
            <person name="Glavina del Rio T."/>
            <person name="Hammon N."/>
            <person name="Israni S."/>
            <person name="Dalin E."/>
            <person name="Tice H."/>
            <person name="Pitluck S."/>
            <person name="Chain P."/>
            <person name="Malfatti S."/>
            <person name="Shin M."/>
            <person name="Vergez L."/>
            <person name="Schmutz J."/>
            <person name="Larimer F."/>
            <person name="Land M."/>
            <person name="Hauser L."/>
            <person name="Kyrpides N."/>
            <person name="Tiedje J."/>
            <person name="Richardson P."/>
        </authorList>
    </citation>
    <scope>NUCLEOTIDE SEQUENCE [LARGE SCALE GENOMIC DNA]</scope>
    <source>
        <strain evidence="2">G4 / LMG 22486</strain>
        <plasmid evidence="1 2">pBVIE01</plasmid>
    </source>
</reference>
<organism evidence="1 2">
    <name type="scientific">Burkholderia vietnamiensis (strain G4 / LMG 22486)</name>
    <name type="common">Burkholderia cepacia (strain R1808)</name>
    <dbReference type="NCBI Taxonomy" id="269482"/>
    <lineage>
        <taxon>Bacteria</taxon>
        <taxon>Pseudomonadati</taxon>
        <taxon>Pseudomonadota</taxon>
        <taxon>Betaproteobacteria</taxon>
        <taxon>Burkholderiales</taxon>
        <taxon>Burkholderiaceae</taxon>
        <taxon>Burkholderia</taxon>
        <taxon>Burkholderia cepacia complex</taxon>
    </lineage>
</organism>
<dbReference type="AlphaFoldDB" id="A4JTV9"/>
<evidence type="ECO:0000313" key="2">
    <source>
        <dbReference type="Proteomes" id="UP000002287"/>
    </source>
</evidence>
<evidence type="ECO:0000313" key="1">
    <source>
        <dbReference type="EMBL" id="ABO59712.1"/>
    </source>
</evidence>
<dbReference type="HOGENOM" id="CLU_1472565_0_0_4"/>
<geneLocation type="plasmid" evidence="1 2">
    <name>pBVIE01</name>
</geneLocation>
<keyword evidence="1" id="KW-0614">Plasmid</keyword>
<proteinExistence type="predicted"/>
<accession>A4JTV9</accession>